<dbReference type="Gene3D" id="3.90.1570.50">
    <property type="match status" value="1"/>
</dbReference>
<dbReference type="CDD" id="cd22332">
    <property type="entry name" value="HsdR_N"/>
    <property type="match status" value="1"/>
</dbReference>
<dbReference type="OrthoDB" id="9758243at2"/>
<dbReference type="InterPro" id="IPR014001">
    <property type="entry name" value="Helicase_ATP-bd"/>
</dbReference>
<comment type="subunit">
    <text evidence="3 11">The type I restriction/modification system is composed of three polypeptides R, M and S.</text>
</comment>
<evidence type="ECO:0000313" key="14">
    <source>
        <dbReference type="Proteomes" id="UP000292459"/>
    </source>
</evidence>
<keyword evidence="8 11" id="KW-0378">Hydrolase</keyword>
<dbReference type="Pfam" id="PF18766">
    <property type="entry name" value="SWI2_SNF2"/>
    <property type="match status" value="1"/>
</dbReference>
<dbReference type="PANTHER" id="PTHR30195">
    <property type="entry name" value="TYPE I SITE-SPECIFIC DEOXYRIBONUCLEASE PROTEIN SUBUNIT M AND R"/>
    <property type="match status" value="1"/>
</dbReference>
<comment type="similarity">
    <text evidence="2 11">Belongs to the HsdR family.</text>
</comment>
<protein>
    <recommendedName>
        <fullName evidence="11">Type I restriction enzyme endonuclease subunit</fullName>
        <shortName evidence="11">R protein</shortName>
        <ecNumber evidence="11">3.1.21.3</ecNumber>
    </recommendedName>
</protein>
<evidence type="ECO:0000256" key="3">
    <source>
        <dbReference type="ARBA" id="ARBA00011296"/>
    </source>
</evidence>
<dbReference type="PANTHER" id="PTHR30195:SF15">
    <property type="entry name" value="TYPE I RESTRICTION ENZYME HINDI ENDONUCLEASE SUBUNIT"/>
    <property type="match status" value="1"/>
</dbReference>
<reference evidence="13 14" key="1">
    <citation type="submission" date="2018-11" db="EMBL/GenBank/DDBJ databases">
        <title>Whole genome sequencing of an environmental sample.</title>
        <authorList>
            <person name="Sarangi A.N."/>
            <person name="Singh D."/>
            <person name="Tripathy S."/>
        </authorList>
    </citation>
    <scope>NUCLEOTIDE SEQUENCE [LARGE SCALE GENOMIC DNA]</scope>
    <source>
        <strain evidence="13 14">Lakshadweep</strain>
    </source>
</reference>
<evidence type="ECO:0000256" key="11">
    <source>
        <dbReference type="RuleBase" id="RU364115"/>
    </source>
</evidence>
<keyword evidence="14" id="KW-1185">Reference proteome</keyword>
<dbReference type="InterPro" id="IPR055180">
    <property type="entry name" value="HsdR_RecA-like_helicase_dom_2"/>
</dbReference>
<dbReference type="CDD" id="cd18800">
    <property type="entry name" value="SF2_C_EcoR124I-like"/>
    <property type="match status" value="1"/>
</dbReference>
<dbReference type="InterPro" id="IPR004473">
    <property type="entry name" value="Restrct_endonuc_typeI_HsdR"/>
</dbReference>
<evidence type="ECO:0000256" key="5">
    <source>
        <dbReference type="ARBA" id="ARBA00022741"/>
    </source>
</evidence>
<gene>
    <name evidence="13" type="ORF">DYY88_14625</name>
</gene>
<name>A0A4Q7E5T4_9CYAN</name>
<dbReference type="GO" id="GO:0009307">
    <property type="term" value="P:DNA restriction-modification system"/>
    <property type="evidence" value="ECO:0007669"/>
    <property type="project" value="UniProtKB-KW"/>
</dbReference>
<dbReference type="CDD" id="cd18030">
    <property type="entry name" value="DEXHc_RE_I_HsdR"/>
    <property type="match status" value="1"/>
</dbReference>
<evidence type="ECO:0000256" key="2">
    <source>
        <dbReference type="ARBA" id="ARBA00008598"/>
    </source>
</evidence>
<keyword evidence="9 11" id="KW-0067">ATP-binding</keyword>
<evidence type="ECO:0000259" key="12">
    <source>
        <dbReference type="PROSITE" id="PS51192"/>
    </source>
</evidence>
<keyword evidence="4" id="KW-0540">Nuclease</keyword>
<dbReference type="EMBL" id="QVFV01000003">
    <property type="protein sequence ID" value="RZM77807.1"/>
    <property type="molecule type" value="Genomic_DNA"/>
</dbReference>
<dbReference type="EC" id="3.1.21.3" evidence="11"/>
<evidence type="ECO:0000256" key="9">
    <source>
        <dbReference type="ARBA" id="ARBA00022840"/>
    </source>
</evidence>
<evidence type="ECO:0000313" key="13">
    <source>
        <dbReference type="EMBL" id="RZM77807.1"/>
    </source>
</evidence>
<evidence type="ECO:0000256" key="10">
    <source>
        <dbReference type="ARBA" id="ARBA00023125"/>
    </source>
</evidence>
<dbReference type="Proteomes" id="UP000292459">
    <property type="component" value="Unassembled WGS sequence"/>
</dbReference>
<evidence type="ECO:0000256" key="6">
    <source>
        <dbReference type="ARBA" id="ARBA00022747"/>
    </source>
</evidence>
<evidence type="ECO:0000256" key="8">
    <source>
        <dbReference type="ARBA" id="ARBA00022801"/>
    </source>
</evidence>
<dbReference type="Pfam" id="PF22679">
    <property type="entry name" value="T1R_D3-like"/>
    <property type="match status" value="1"/>
</dbReference>
<dbReference type="PROSITE" id="PS51192">
    <property type="entry name" value="HELICASE_ATP_BIND_1"/>
    <property type="match status" value="1"/>
</dbReference>
<comment type="catalytic activity">
    <reaction evidence="1 11">
        <text>Endonucleolytic cleavage of DNA to give random double-stranded fragments with terminal 5'-phosphates, ATP is simultaneously hydrolyzed.</text>
        <dbReference type="EC" id="3.1.21.3"/>
    </reaction>
</comment>
<accession>A0A4Q7E5T4</accession>
<dbReference type="InterPro" id="IPR027417">
    <property type="entry name" value="P-loop_NTPase"/>
</dbReference>
<dbReference type="InterPro" id="IPR051268">
    <property type="entry name" value="Type-I_R_enzyme_R_subunit"/>
</dbReference>
<dbReference type="AlphaFoldDB" id="A0A4Q7E5T4"/>
<evidence type="ECO:0000256" key="4">
    <source>
        <dbReference type="ARBA" id="ARBA00022722"/>
    </source>
</evidence>
<dbReference type="NCBIfam" id="TIGR00348">
    <property type="entry name" value="hsdR"/>
    <property type="match status" value="1"/>
</dbReference>
<evidence type="ECO:0000256" key="1">
    <source>
        <dbReference type="ARBA" id="ARBA00000851"/>
    </source>
</evidence>
<dbReference type="GO" id="GO:0005524">
    <property type="term" value="F:ATP binding"/>
    <property type="evidence" value="ECO:0007669"/>
    <property type="project" value="UniProtKB-KW"/>
</dbReference>
<dbReference type="SMART" id="SM00487">
    <property type="entry name" value="DEXDc"/>
    <property type="match status" value="1"/>
</dbReference>
<dbReference type="InterPro" id="IPR007409">
    <property type="entry name" value="Restrct_endonuc_type1_HsdR_N"/>
</dbReference>
<sequence length="1111" mass="127529">MISSPSFIPETTPPFTEDDVSKIPAVALLMKLGYQYLLPKETLELRGGRRSSVILFGVLEQQLRKMNRIQFRGEDVPFTEGNIAEAIRVLRDMDDDGLVRTNEKLWDLLRLGKALPQTIQGDTKSFTLHYIDWERPENNVYHVTDEFVVEASGTTDTRRPDIVLFVNGIPFSVIECKRPGLPAGQDPIEEAISQQLRNQRDSEIPRLFHYAQLLLALAMNEASYGATGTPMKFWSIWKERELDEATLERTVNQPLGAEFLSHFFTSDQHRFKGTTPEQAREWFETLQAVGRSVTAQDLALYALCRPKRLLELADSFTVFDAGERKIARYQQYFCVKRIMERIHKFDSNGSRKGGVVWHTQGSGKSITMVLLAEAIARDPVIKDPKIVLVTDRVDLDDQIYRTFDHCGLELVQAKTGRQLRDLLEDPKARIITTLINKFLASRDDHNDDPNVFVLIDESHRTQFGTLHVAMRRALPKACLIGFTGTPILKKEKNTVAQFGGLIDTYTIGEAVPDGAVVPLLYEGRHVPQDVDRKQIDLWFKRYTAGLTDQQRADLKKKFSTAEQLNQTEQKIRAIAWDISYHYSTEWQGTGFKAQLVTPSKAAALLYKRFLDEFGLVSSEVLISPPDTREGNTEVSELRDSTQRPKIQEFWEKLMERHGAEDKYQKDLINRFKHGDEPEIIIVVDKLLTGFDAPRNTVLYLTRSLKDHRLLQAIARVNRLFDGKDFGYIIDYYGVLKRLGEALDLYGSMEEEFEEGTLDGILTDVSEEWRKLEQRHSDVWEVFQGVPNKQDMNALLTPLADEELRSKFYERLSLFARTLKIALASLEFYDHTSDKKIKRYKADLKFFANLRAAAARLYAERVDFKQYQESIQKLLDTHVGTDEIETVVEPVNIFDKEAFQAEVDAQDSSVTKAEMIANRTKRSITERLEEDPAFYIPFSKMLDDIIKSIREQRFDDADSLLRSVEDIRDKVRDRTGDEVPERLRDHDVAKAYYGVVQENLAGISSIYLHPDITELASDSHQVKESSGQYKTPRSAKEPLQELSADIALSIESIVNEHRMVNWIQNVDTQNRMKTAIEDMLFDLQDEYDFELDFDTIDIILEKCIDIARVRVP</sequence>
<dbReference type="GO" id="GO:0009035">
    <property type="term" value="F:type I site-specific deoxyribonuclease activity"/>
    <property type="evidence" value="ECO:0007669"/>
    <property type="project" value="UniProtKB-EC"/>
</dbReference>
<comment type="function">
    <text evidence="11">Subunit R is required for both nuclease and ATPase activities, but not for modification.</text>
</comment>
<feature type="domain" description="Helicase ATP-binding" evidence="12">
    <location>
        <begin position="345"/>
        <end position="504"/>
    </location>
</feature>
<organism evidence="13 14">
    <name type="scientific">Leptolyngbya iicbica LK</name>
    <dbReference type="NCBI Taxonomy" id="2294035"/>
    <lineage>
        <taxon>Bacteria</taxon>
        <taxon>Bacillati</taxon>
        <taxon>Cyanobacteriota</taxon>
        <taxon>Cyanophyceae</taxon>
        <taxon>Leptolyngbyales</taxon>
        <taxon>Leptolyngbyaceae</taxon>
        <taxon>Leptolyngbya group</taxon>
        <taxon>Leptolyngbya</taxon>
        <taxon>Leptolyngbya iicbica</taxon>
    </lineage>
</organism>
<dbReference type="Pfam" id="PF04313">
    <property type="entry name" value="HSDR_N"/>
    <property type="match status" value="1"/>
</dbReference>
<keyword evidence="7 13" id="KW-0255">Endonuclease</keyword>
<dbReference type="RefSeq" id="WP_044151212.1">
    <property type="nucleotide sequence ID" value="NZ_QVFV01000003.1"/>
</dbReference>
<evidence type="ECO:0000256" key="7">
    <source>
        <dbReference type="ARBA" id="ARBA00022759"/>
    </source>
</evidence>
<comment type="caution">
    <text evidence="13">The sequence shown here is derived from an EMBL/GenBank/DDBJ whole genome shotgun (WGS) entry which is preliminary data.</text>
</comment>
<dbReference type="Gene3D" id="3.40.50.300">
    <property type="entry name" value="P-loop containing nucleotide triphosphate hydrolases"/>
    <property type="match status" value="2"/>
</dbReference>
<keyword evidence="6 11" id="KW-0680">Restriction system</keyword>
<dbReference type="InterPro" id="IPR040980">
    <property type="entry name" value="SWI2_SNF2"/>
</dbReference>
<dbReference type="SUPFAM" id="SSF52540">
    <property type="entry name" value="P-loop containing nucleoside triphosphate hydrolases"/>
    <property type="match status" value="1"/>
</dbReference>
<keyword evidence="10 11" id="KW-0238">DNA-binding</keyword>
<dbReference type="GO" id="GO:0003677">
    <property type="term" value="F:DNA binding"/>
    <property type="evidence" value="ECO:0007669"/>
    <property type="project" value="UniProtKB-KW"/>
</dbReference>
<keyword evidence="5 11" id="KW-0547">Nucleotide-binding</keyword>
<proteinExistence type="inferred from homology"/>